<proteinExistence type="predicted"/>
<keyword evidence="1" id="KW-0812">Transmembrane</keyword>
<organism evidence="2 3">
    <name type="scientific">Owenia fusiformis</name>
    <name type="common">Polychaete worm</name>
    <dbReference type="NCBI Taxonomy" id="6347"/>
    <lineage>
        <taxon>Eukaryota</taxon>
        <taxon>Metazoa</taxon>
        <taxon>Spiralia</taxon>
        <taxon>Lophotrochozoa</taxon>
        <taxon>Annelida</taxon>
        <taxon>Polychaeta</taxon>
        <taxon>Sedentaria</taxon>
        <taxon>Canalipalpata</taxon>
        <taxon>Sabellida</taxon>
        <taxon>Oweniida</taxon>
        <taxon>Oweniidae</taxon>
        <taxon>Owenia</taxon>
    </lineage>
</organism>
<dbReference type="PANTHER" id="PTHR15887">
    <property type="entry name" value="TRANSMEMBRANE PROTEIN 69"/>
    <property type="match status" value="1"/>
</dbReference>
<dbReference type="PANTHER" id="PTHR15887:SF1">
    <property type="entry name" value="TRANSMEMBRANE PROTEIN 69"/>
    <property type="match status" value="1"/>
</dbReference>
<feature type="transmembrane region" description="Helical" evidence="1">
    <location>
        <begin position="230"/>
        <end position="250"/>
    </location>
</feature>
<dbReference type="AlphaFoldDB" id="A0A8S4N0D8"/>
<gene>
    <name evidence="2" type="ORF">OFUS_LOCUS1974</name>
</gene>
<protein>
    <recommendedName>
        <fullName evidence="4">Transmembrane protein 69</fullName>
    </recommendedName>
</protein>
<comment type="caution">
    <text evidence="2">The sequence shown here is derived from an EMBL/GenBank/DDBJ whole genome shotgun (WGS) entry which is preliminary data.</text>
</comment>
<feature type="transmembrane region" description="Helical" evidence="1">
    <location>
        <begin position="187"/>
        <end position="214"/>
    </location>
</feature>
<dbReference type="Proteomes" id="UP000749559">
    <property type="component" value="Unassembled WGS sequence"/>
</dbReference>
<dbReference type="Pfam" id="PF11911">
    <property type="entry name" value="DUF3429"/>
    <property type="match status" value="1"/>
</dbReference>
<name>A0A8S4N0D8_OWEFU</name>
<keyword evidence="1" id="KW-1133">Transmembrane helix</keyword>
<keyword evidence="1" id="KW-0472">Membrane</keyword>
<reference evidence="2" key="1">
    <citation type="submission" date="2022-03" db="EMBL/GenBank/DDBJ databases">
        <authorList>
            <person name="Martin C."/>
        </authorList>
    </citation>
    <scope>NUCLEOTIDE SEQUENCE</scope>
</reference>
<evidence type="ECO:0000256" key="1">
    <source>
        <dbReference type="SAM" id="Phobius"/>
    </source>
</evidence>
<feature type="transmembrane region" description="Helical" evidence="1">
    <location>
        <begin position="112"/>
        <end position="131"/>
    </location>
</feature>
<sequence length="261" mass="29147">MMRLRASNLWWKLGSFSQLNYNQNMWHLLQPTNFAKAIQKSNICNYSSVSRSSYINYYTLNARIPSLGYQHSGVLSSIKNFNTSQKQCIKEDNETKSLAVWRNLVHLKSSPLPALTLGLSGLIPFISAPAYMMATGVFSPEIAFAQVAYGACILSFLGGVRWGFTLPEESFEQPNWHNLGYSVVPSLVAWTGLLLPSPLSCVTLMGGLGVIAYFDATMQGYPLWFKALRFTLSFIAVLSLWTCFMCGFLLKSEIKNQSSSE</sequence>
<evidence type="ECO:0000313" key="2">
    <source>
        <dbReference type="EMBL" id="CAH1774537.1"/>
    </source>
</evidence>
<dbReference type="EMBL" id="CAIIXF020000001">
    <property type="protein sequence ID" value="CAH1774537.1"/>
    <property type="molecule type" value="Genomic_DNA"/>
</dbReference>
<dbReference type="OrthoDB" id="194289at2759"/>
<feature type="transmembrane region" description="Helical" evidence="1">
    <location>
        <begin position="143"/>
        <end position="166"/>
    </location>
</feature>
<dbReference type="InterPro" id="IPR021836">
    <property type="entry name" value="DUF3429"/>
</dbReference>
<accession>A0A8S4N0D8</accession>
<evidence type="ECO:0000313" key="3">
    <source>
        <dbReference type="Proteomes" id="UP000749559"/>
    </source>
</evidence>
<evidence type="ECO:0008006" key="4">
    <source>
        <dbReference type="Google" id="ProtNLM"/>
    </source>
</evidence>
<keyword evidence="3" id="KW-1185">Reference proteome</keyword>